<comment type="cofactor">
    <cofactor evidence="1">
        <name>Mo-molybdopterin</name>
        <dbReference type="ChEBI" id="CHEBI:71302"/>
    </cofactor>
</comment>
<sequence>MAHRRHRVVVNAHPGSSAQEIEDEPDWSGGHQHRVGFRNRDDRAPGLAPGSSIDIDETEHEHEQDVARAKAQLETLREERSAGRLVNFREVVERQEDLHLRYPADRPIGWRYVLNETEDWVKNEQDWPANAKKRSQQEQQQHGDDKKEHEDDGKKEHGSAETEKKPKPTEEKQHEPRSDGGGGGEGDKQRSPQEQALLENLKGESEYVAGLQINDGSGHAMPRDLRNRTDISIDEQDQFSPDNWLPRATGLVRLTGKHPLNAEPHLTELFDAGLITPNELHYVRNHGSVPRILWELHRVDVEVDRDLGLGPGARLSLSMDDIKDDFEAVSFPVYLACDGNRRKELNMIRKGKGFNWGAGAVGCAYWKGALLRDVLASAGIVPDEVDAQLQSRQLWVNFAGQDELSEGTYETCIPLAYAMNSHNDVLLAYEMNGVNLPPDHGYPVRLVVPGFVGGRCVKWLRRIWITERENSSHYHIWDNRVVPAFVRSADEDDPIAHTMFHHPDTKCNEQNLNSVIVRPEHGETVSFGSAAGRRSYRVQGYAYDGGGLEVQRVEVSLDGGDEWLYCMRTFPDQPVRHGTKFWTWLHWHVDVDMAQLLNAKSITVRAFNSTKNTQPERPVWNIMGMMNNSQYVVRSEVQQRQQQGQDGLSVVFRHPVEPGTGEGGWMQPSEENKIAQAKQEAGTPEKQFTREEIEKHSRADDCWIVVDGKVYDATSVLDWHPGGKAAILSHAGKVHQQTTDEFASIHDDYAYGKLKDCILGSVTDKAKQFIKQSAEAAAKEAAASGGKDADQKLALKKHRWVPVRLLDRSEVSHDTRKYTFQLPDGKDTLGLGTCQHVLIGFHMPDRMLIRSYTPTRPLLPARTADRTEGSGAVSGVEDERETLQDGQGTFDLTVKTYFPDTNQPGGALSNILDCIPIGEDVEMRGPTGDIVYEGNGTFTLGEGQQRRFSRVSLVLGGSGITPGFALIARILLSAKDDTQLRVVDANKSEDDILLHAELDRFEKEAKEGQLRITHVLSHPASDDWTGRRGHVDADLLRDALFPPDKDSVVFLCGPPAMIQKAALPALRDWGYVEDENMFGF</sequence>
<reference evidence="21" key="1">
    <citation type="journal article" date="2014" name="Genome Announc.">
        <title>Draft genome sequence of Rhodosporidium toruloides CECT1137, an oleaginous yeast of biotechnological interest.</title>
        <authorList>
            <person name="Morin N."/>
            <person name="Calcas X."/>
            <person name="Devillers H."/>
            <person name="Durrens P."/>
            <person name="Sherman D.J."/>
            <person name="Nicaud J.-M."/>
            <person name="Neuveglise C."/>
        </authorList>
    </citation>
    <scope>NUCLEOTIDE SEQUENCE</scope>
    <source>
        <strain evidence="21">CECT1137</strain>
    </source>
</reference>
<evidence type="ECO:0000256" key="2">
    <source>
        <dbReference type="ARBA" id="ARBA00001971"/>
    </source>
</evidence>
<feature type="domain" description="Cytochrome b5 heme-binding" evidence="19">
    <location>
        <begin position="685"/>
        <end position="763"/>
    </location>
</feature>
<comment type="similarity">
    <text evidence="5">Belongs to the nitrate reductase family.</text>
</comment>
<dbReference type="InterPro" id="IPR001433">
    <property type="entry name" value="OxRdtase_FAD/NAD-bd"/>
</dbReference>
<evidence type="ECO:0000256" key="4">
    <source>
        <dbReference type="ARBA" id="ARBA00003838"/>
    </source>
</evidence>
<protein>
    <recommendedName>
        <fullName evidence="8">Nitrate reductase [NADPH]</fullName>
        <ecNumber evidence="7">1.7.1.3</ecNumber>
    </recommendedName>
</protein>
<keyword evidence="13" id="KW-0274">FAD</keyword>
<evidence type="ECO:0000256" key="10">
    <source>
        <dbReference type="ARBA" id="ARBA00022617"/>
    </source>
</evidence>
<dbReference type="SUPFAM" id="SSF52343">
    <property type="entry name" value="Ferredoxin reductase-like, C-terminal NADP-linked domain"/>
    <property type="match status" value="1"/>
</dbReference>
<dbReference type="GO" id="GO:0042128">
    <property type="term" value="P:nitrate assimilation"/>
    <property type="evidence" value="ECO:0007669"/>
    <property type="project" value="UniProtKB-KW"/>
</dbReference>
<proteinExistence type="inferred from homology"/>
<feature type="region of interest" description="Disordered" evidence="18">
    <location>
        <begin position="128"/>
        <end position="191"/>
    </location>
</feature>
<evidence type="ECO:0000256" key="1">
    <source>
        <dbReference type="ARBA" id="ARBA00001924"/>
    </source>
</evidence>
<dbReference type="PRINTS" id="PR00406">
    <property type="entry name" value="CYTB5RDTASE"/>
</dbReference>
<dbReference type="PRINTS" id="PR00407">
    <property type="entry name" value="EUMOPTERIN"/>
</dbReference>
<dbReference type="InterPro" id="IPR008333">
    <property type="entry name" value="Cbr1-like_FAD-bd_dom"/>
</dbReference>
<dbReference type="PROSITE" id="PS00559">
    <property type="entry name" value="MOLYBDOPTERIN_EUK"/>
    <property type="match status" value="1"/>
</dbReference>
<keyword evidence="12" id="KW-0479">Metal-binding</keyword>
<dbReference type="GO" id="GO:0043546">
    <property type="term" value="F:molybdopterin cofactor binding"/>
    <property type="evidence" value="ECO:0007669"/>
    <property type="project" value="InterPro"/>
</dbReference>
<dbReference type="InterPro" id="IPR017927">
    <property type="entry name" value="FAD-bd_FR_type"/>
</dbReference>
<dbReference type="PANTHER" id="PTHR19372">
    <property type="entry name" value="SULFITE REDUCTASE"/>
    <property type="match status" value="1"/>
</dbReference>
<evidence type="ECO:0000256" key="18">
    <source>
        <dbReference type="SAM" id="MobiDB-lite"/>
    </source>
</evidence>
<dbReference type="CDD" id="cd06183">
    <property type="entry name" value="cyt_b5_reduct_like"/>
    <property type="match status" value="1"/>
</dbReference>
<comment type="function">
    <text evidence="4">Nitrate reductase is a key enzyme involved in the first step of nitrate assimilation in plants, fungi and bacteria.</text>
</comment>
<evidence type="ECO:0000256" key="5">
    <source>
        <dbReference type="ARBA" id="ARBA00006253"/>
    </source>
</evidence>
<dbReference type="AlphaFoldDB" id="A0A061BC59"/>
<keyword evidence="15" id="KW-0408">Iron</keyword>
<keyword evidence="10" id="KW-0349">Heme</keyword>
<dbReference type="PANTHER" id="PTHR19372:SF7">
    <property type="entry name" value="SULFITE OXIDASE, MITOCHONDRIAL"/>
    <property type="match status" value="1"/>
</dbReference>
<dbReference type="InterPro" id="IPR036374">
    <property type="entry name" value="OxRdtase_Mopterin-bd_sf"/>
</dbReference>
<keyword evidence="16" id="KW-0534">Nitrate assimilation</keyword>
<comment type="subunit">
    <text evidence="6">Homodimer.</text>
</comment>
<evidence type="ECO:0000256" key="6">
    <source>
        <dbReference type="ARBA" id="ARBA00011738"/>
    </source>
</evidence>
<dbReference type="InterPro" id="IPR022407">
    <property type="entry name" value="OxRdtase_Mopterin_BS"/>
</dbReference>
<keyword evidence="14" id="KW-0560">Oxidoreductase</keyword>
<dbReference type="Pfam" id="PF03404">
    <property type="entry name" value="Mo-co_dimer"/>
    <property type="match status" value="1"/>
</dbReference>
<evidence type="ECO:0000256" key="9">
    <source>
        <dbReference type="ARBA" id="ARBA00022505"/>
    </source>
</evidence>
<organism evidence="21">
    <name type="scientific">Rhodotorula toruloides</name>
    <name type="common">Yeast</name>
    <name type="synonym">Rhodosporidium toruloides</name>
    <dbReference type="NCBI Taxonomy" id="5286"/>
    <lineage>
        <taxon>Eukaryota</taxon>
        <taxon>Fungi</taxon>
        <taxon>Dikarya</taxon>
        <taxon>Basidiomycota</taxon>
        <taxon>Pucciniomycotina</taxon>
        <taxon>Microbotryomycetes</taxon>
        <taxon>Sporidiobolales</taxon>
        <taxon>Sporidiobolaceae</taxon>
        <taxon>Rhodotorula</taxon>
    </lineage>
</organism>
<dbReference type="GO" id="GO:0030151">
    <property type="term" value="F:molybdenum ion binding"/>
    <property type="evidence" value="ECO:0007669"/>
    <property type="project" value="InterPro"/>
</dbReference>
<evidence type="ECO:0000256" key="8">
    <source>
        <dbReference type="ARBA" id="ARBA00015499"/>
    </source>
</evidence>
<evidence type="ECO:0000256" key="17">
    <source>
        <dbReference type="ARBA" id="ARBA00049155"/>
    </source>
</evidence>
<dbReference type="OrthoDB" id="432685at2759"/>
<feature type="domain" description="FAD-binding FR-type" evidence="20">
    <location>
        <begin position="798"/>
        <end position="933"/>
    </location>
</feature>
<evidence type="ECO:0000256" key="3">
    <source>
        <dbReference type="ARBA" id="ARBA00001974"/>
    </source>
</evidence>
<dbReference type="Gene3D" id="3.10.120.10">
    <property type="entry name" value="Cytochrome b5-like heme/steroid binding domain"/>
    <property type="match status" value="1"/>
</dbReference>
<dbReference type="Pfam" id="PF00970">
    <property type="entry name" value="FAD_binding_6"/>
    <property type="match status" value="2"/>
</dbReference>
<dbReference type="GO" id="GO:0008482">
    <property type="term" value="F:sulfite oxidase activity"/>
    <property type="evidence" value="ECO:0007669"/>
    <property type="project" value="TreeGrafter"/>
</dbReference>
<dbReference type="Pfam" id="PF00173">
    <property type="entry name" value="Cyt-b5"/>
    <property type="match status" value="1"/>
</dbReference>
<dbReference type="Pfam" id="PF00174">
    <property type="entry name" value="Oxidored_molyb"/>
    <property type="match status" value="1"/>
</dbReference>
<dbReference type="InterPro" id="IPR001199">
    <property type="entry name" value="Cyt_B5-like_heme/steroid-bd"/>
</dbReference>
<accession>A0A061BC59</accession>
<dbReference type="InterPro" id="IPR005066">
    <property type="entry name" value="MoCF_OxRdtse_dimer"/>
</dbReference>
<keyword evidence="9" id="KW-0500">Molybdenum</keyword>
<name>A0A061BC59_RHOTO</name>
<comment type="catalytic activity">
    <reaction evidence="17">
        <text>nitrite + NADP(+) + H2O = nitrate + NADPH + H(+)</text>
        <dbReference type="Rhea" id="RHEA:19061"/>
        <dbReference type="ChEBI" id="CHEBI:15377"/>
        <dbReference type="ChEBI" id="CHEBI:15378"/>
        <dbReference type="ChEBI" id="CHEBI:16301"/>
        <dbReference type="ChEBI" id="CHEBI:17632"/>
        <dbReference type="ChEBI" id="CHEBI:57783"/>
        <dbReference type="ChEBI" id="CHEBI:58349"/>
        <dbReference type="EC" id="1.7.1.3"/>
    </reaction>
</comment>
<feature type="compositionally biased region" description="Basic and acidic residues" evidence="18">
    <location>
        <begin position="141"/>
        <end position="178"/>
    </location>
</feature>
<dbReference type="InterPro" id="IPR008335">
    <property type="entry name" value="Mopterin_OxRdtase_euk"/>
</dbReference>
<evidence type="ECO:0000256" key="7">
    <source>
        <dbReference type="ARBA" id="ARBA00012673"/>
    </source>
</evidence>
<dbReference type="InterPro" id="IPR000572">
    <property type="entry name" value="OxRdtase_Mopterin-bd_dom"/>
</dbReference>
<dbReference type="SUPFAM" id="SSF81296">
    <property type="entry name" value="E set domains"/>
    <property type="match status" value="1"/>
</dbReference>
<evidence type="ECO:0000259" key="19">
    <source>
        <dbReference type="PROSITE" id="PS50255"/>
    </source>
</evidence>
<dbReference type="SMART" id="SM01117">
    <property type="entry name" value="Cyt-b5"/>
    <property type="match status" value="1"/>
</dbReference>
<dbReference type="EMBL" id="LK052949">
    <property type="protein sequence ID" value="CDR47532.1"/>
    <property type="molecule type" value="Genomic_DNA"/>
</dbReference>
<dbReference type="GO" id="GO:0006790">
    <property type="term" value="P:sulfur compound metabolic process"/>
    <property type="evidence" value="ECO:0007669"/>
    <property type="project" value="TreeGrafter"/>
</dbReference>
<dbReference type="InterPro" id="IPR014756">
    <property type="entry name" value="Ig_E-set"/>
</dbReference>
<dbReference type="SUPFAM" id="SSF56524">
    <property type="entry name" value="Oxidoreductase molybdopterin-binding domain"/>
    <property type="match status" value="1"/>
</dbReference>
<dbReference type="PROSITE" id="PS51384">
    <property type="entry name" value="FAD_FR"/>
    <property type="match status" value="1"/>
</dbReference>
<evidence type="ECO:0000256" key="14">
    <source>
        <dbReference type="ARBA" id="ARBA00023002"/>
    </source>
</evidence>
<dbReference type="InterPro" id="IPR036400">
    <property type="entry name" value="Cyt_B5-like_heme/steroid_sf"/>
</dbReference>
<feature type="region of interest" description="Disordered" evidence="18">
    <location>
        <begin position="1"/>
        <end position="60"/>
    </location>
</feature>
<comment type="cofactor">
    <cofactor evidence="2">
        <name>heme</name>
        <dbReference type="ChEBI" id="CHEBI:30413"/>
    </cofactor>
</comment>
<dbReference type="GO" id="GO:0050464">
    <property type="term" value="F:nitrate reductase (NADPH) activity"/>
    <property type="evidence" value="ECO:0007669"/>
    <property type="project" value="UniProtKB-EC"/>
</dbReference>
<evidence type="ECO:0000256" key="15">
    <source>
        <dbReference type="ARBA" id="ARBA00023004"/>
    </source>
</evidence>
<dbReference type="GO" id="GO:0020037">
    <property type="term" value="F:heme binding"/>
    <property type="evidence" value="ECO:0007669"/>
    <property type="project" value="TreeGrafter"/>
</dbReference>
<dbReference type="SUPFAM" id="SSF55856">
    <property type="entry name" value="Cytochrome b5-like heme/steroid binding domain"/>
    <property type="match status" value="1"/>
</dbReference>
<dbReference type="Gene3D" id="2.60.40.650">
    <property type="match status" value="1"/>
</dbReference>
<dbReference type="InterPro" id="IPR039261">
    <property type="entry name" value="FNR_nucleotide-bd"/>
</dbReference>
<dbReference type="Gene3D" id="2.40.30.10">
    <property type="entry name" value="Translation factors"/>
    <property type="match status" value="1"/>
</dbReference>
<dbReference type="PROSITE" id="PS50255">
    <property type="entry name" value="CYTOCHROME_B5_2"/>
    <property type="match status" value="1"/>
</dbReference>
<dbReference type="Gene3D" id="3.90.420.10">
    <property type="entry name" value="Oxidoreductase, molybdopterin-binding domain"/>
    <property type="match status" value="1"/>
</dbReference>
<dbReference type="EC" id="1.7.1.3" evidence="7"/>
<evidence type="ECO:0000259" key="20">
    <source>
        <dbReference type="PROSITE" id="PS51384"/>
    </source>
</evidence>
<evidence type="ECO:0000256" key="12">
    <source>
        <dbReference type="ARBA" id="ARBA00022723"/>
    </source>
</evidence>
<comment type="cofactor">
    <cofactor evidence="3">
        <name>FAD</name>
        <dbReference type="ChEBI" id="CHEBI:57692"/>
    </cofactor>
</comment>
<dbReference type="InterPro" id="IPR017938">
    <property type="entry name" value="Riboflavin_synthase-like_b-brl"/>
</dbReference>
<feature type="region of interest" description="Disordered" evidence="18">
    <location>
        <begin position="859"/>
        <end position="882"/>
    </location>
</feature>
<dbReference type="Pfam" id="PF00175">
    <property type="entry name" value="NAD_binding_1"/>
    <property type="match status" value="1"/>
</dbReference>
<evidence type="ECO:0000256" key="13">
    <source>
        <dbReference type="ARBA" id="ARBA00022827"/>
    </source>
</evidence>
<evidence type="ECO:0000256" key="11">
    <source>
        <dbReference type="ARBA" id="ARBA00022630"/>
    </source>
</evidence>
<gene>
    <name evidence="21" type="ORF">RHTO0S_14e04962g</name>
</gene>
<dbReference type="Gene3D" id="3.40.50.80">
    <property type="entry name" value="Nucleotide-binding domain of ferredoxin-NADP reductase (FNR) module"/>
    <property type="match status" value="1"/>
</dbReference>
<evidence type="ECO:0000313" key="21">
    <source>
        <dbReference type="EMBL" id="CDR47532.1"/>
    </source>
</evidence>
<evidence type="ECO:0000256" key="16">
    <source>
        <dbReference type="ARBA" id="ARBA00023063"/>
    </source>
</evidence>
<keyword evidence="11" id="KW-0285">Flavoprotein</keyword>
<dbReference type="SUPFAM" id="SSF63380">
    <property type="entry name" value="Riboflavin synthase domain-like"/>
    <property type="match status" value="1"/>
</dbReference>